<feature type="domain" description="TROVE" evidence="8">
    <location>
        <begin position="13"/>
        <end position="344"/>
    </location>
</feature>
<comment type="caution">
    <text evidence="9">The sequence shown here is derived from an EMBL/GenBank/DDBJ whole genome shotgun (WGS) entry which is preliminary data.</text>
</comment>
<organism evidence="9 10">
    <name type="scientific">Halostreptopolyspora alba</name>
    <dbReference type="NCBI Taxonomy" id="2487137"/>
    <lineage>
        <taxon>Bacteria</taxon>
        <taxon>Bacillati</taxon>
        <taxon>Actinomycetota</taxon>
        <taxon>Actinomycetes</taxon>
        <taxon>Streptosporangiales</taxon>
        <taxon>Nocardiopsidaceae</taxon>
        <taxon>Halostreptopolyspora</taxon>
    </lineage>
</organism>
<dbReference type="Proteomes" id="UP000269198">
    <property type="component" value="Unassembled WGS sequence"/>
</dbReference>
<dbReference type="InterPro" id="IPR040322">
    <property type="entry name" value="TROVE2"/>
</dbReference>
<dbReference type="GO" id="GO:1990904">
    <property type="term" value="C:ribonucleoprotein complex"/>
    <property type="evidence" value="ECO:0007669"/>
    <property type="project" value="UniProtKB-KW"/>
</dbReference>
<dbReference type="AlphaFoldDB" id="A0A3N0ECE0"/>
<feature type="region of interest" description="Disordered" evidence="7">
    <location>
        <begin position="1"/>
        <end position="22"/>
    </location>
</feature>
<evidence type="ECO:0000313" key="10">
    <source>
        <dbReference type="Proteomes" id="UP000269198"/>
    </source>
</evidence>
<accession>A0A3N0ECE0</accession>
<dbReference type="InterPro" id="IPR037214">
    <property type="entry name" value="TROVE_dom_sf"/>
</dbReference>
<protein>
    <submittedName>
        <fullName evidence="9">TROVE domain-containing protein</fullName>
    </submittedName>
</protein>
<dbReference type="GO" id="GO:0003723">
    <property type="term" value="F:RNA binding"/>
    <property type="evidence" value="ECO:0007669"/>
    <property type="project" value="UniProtKB-KW"/>
</dbReference>
<sequence>MAKFNRATPSPQGRTHEGAPGYQRDTRTELFLLAVSSMVGEHTFYEAADERDERFRTLVARLAVDDVEWLAQLLTWLRKEANLRSAPLVGALEAARARLGAGAHGHSRQLVSAALGRADEPGEALAYWTGRYGRSLPKPVKRGVADAVTRLYSQRSLLKYDTDSHAFRFGDVCDLTHPTARDPRQGALFAHALDRRHNRANAIPTELGVLRAREELMALPVAERRALLDRPDAAEVLARAGMTWEALAGWLQGPMDAGAWETVIPSIGYMAQLRNLRNFDQAGVSDEVAERVAARLADPDEVARSRQFPMRFLAAYRAAPSLRWGAALERALGHALGNVPELAGRTLVLVDQSGSMRGRMSARSELSNAQVAQIFGAALAMRCEHADLVQFDNVSEPVRLGRGDALLRVLDRFWGGRGGTETAEAVRQHYRDHDRVVLVSDEQTWGGRRGEEPTRAVPARVPVYTWNLAGYRYGHGPVGTGNRYVFGGLSDAAFRMIPLIEAGEDRRWPWETEAAAA</sequence>
<evidence type="ECO:0000256" key="2">
    <source>
        <dbReference type="ARBA" id="ARBA00007814"/>
    </source>
</evidence>
<keyword evidence="4" id="KW-0479">Metal-binding</keyword>
<comment type="similarity">
    <text evidence="2">Belongs to the Ro 60 kDa family.</text>
</comment>
<dbReference type="Gene3D" id="3.40.50.410">
    <property type="entry name" value="von Willebrand factor, type A domain"/>
    <property type="match status" value="1"/>
</dbReference>
<reference evidence="9 10" key="1">
    <citation type="submission" date="2018-11" db="EMBL/GenBank/DDBJ databases">
        <title>The genome draft of YIM 96095.</title>
        <authorList>
            <person name="Tang S.-K."/>
            <person name="Chunyu W.-X."/>
            <person name="Feng Y.-Z."/>
        </authorList>
    </citation>
    <scope>NUCLEOTIDE SEQUENCE [LARGE SCALE GENOMIC DNA]</scope>
    <source>
        <strain evidence="9 10">YIM 96095</strain>
    </source>
</reference>
<evidence type="ECO:0000256" key="7">
    <source>
        <dbReference type="SAM" id="MobiDB-lite"/>
    </source>
</evidence>
<dbReference type="SUPFAM" id="SSF140864">
    <property type="entry name" value="TROVE domain-like"/>
    <property type="match status" value="1"/>
</dbReference>
<keyword evidence="10" id="KW-1185">Reference proteome</keyword>
<dbReference type="InterPro" id="IPR036465">
    <property type="entry name" value="vWFA_dom_sf"/>
</dbReference>
<name>A0A3N0ECE0_9ACTN</name>
<evidence type="ECO:0000256" key="4">
    <source>
        <dbReference type="ARBA" id="ARBA00022723"/>
    </source>
</evidence>
<dbReference type="InterPro" id="IPR008858">
    <property type="entry name" value="TROVE_dom"/>
</dbReference>
<dbReference type="PANTHER" id="PTHR14202">
    <property type="entry name" value="60 KDA RIBONUCLEOPROTEIN SSA/RO"/>
    <property type="match status" value="1"/>
</dbReference>
<proteinExistence type="inferred from homology"/>
<evidence type="ECO:0000313" key="9">
    <source>
        <dbReference type="EMBL" id="RNL85502.1"/>
    </source>
</evidence>
<evidence type="ECO:0000259" key="8">
    <source>
        <dbReference type="PROSITE" id="PS50988"/>
    </source>
</evidence>
<gene>
    <name evidence="9" type="ORF">EFW17_08470</name>
</gene>
<dbReference type="Pfam" id="PF05731">
    <property type="entry name" value="TROVE"/>
    <property type="match status" value="1"/>
</dbReference>
<dbReference type="SUPFAM" id="SSF53300">
    <property type="entry name" value="vWA-like"/>
    <property type="match status" value="1"/>
</dbReference>
<evidence type="ECO:0000256" key="3">
    <source>
        <dbReference type="ARBA" id="ARBA00022490"/>
    </source>
</evidence>
<dbReference type="PANTHER" id="PTHR14202:SF0">
    <property type="entry name" value="RNA-BINDING PROTEIN RO60"/>
    <property type="match status" value="1"/>
</dbReference>
<evidence type="ECO:0000256" key="1">
    <source>
        <dbReference type="ARBA" id="ARBA00004496"/>
    </source>
</evidence>
<keyword evidence="3" id="KW-0963">Cytoplasm</keyword>
<dbReference type="EMBL" id="RJMB01000006">
    <property type="protein sequence ID" value="RNL85502.1"/>
    <property type="molecule type" value="Genomic_DNA"/>
</dbReference>
<dbReference type="OrthoDB" id="208855at2"/>
<evidence type="ECO:0000256" key="5">
    <source>
        <dbReference type="ARBA" id="ARBA00022884"/>
    </source>
</evidence>
<keyword evidence="6" id="KW-0687">Ribonucleoprotein</keyword>
<dbReference type="PROSITE" id="PS50988">
    <property type="entry name" value="TROVE"/>
    <property type="match status" value="1"/>
</dbReference>
<dbReference type="GO" id="GO:0046872">
    <property type="term" value="F:metal ion binding"/>
    <property type="evidence" value="ECO:0007669"/>
    <property type="project" value="UniProtKB-KW"/>
</dbReference>
<dbReference type="GO" id="GO:0005737">
    <property type="term" value="C:cytoplasm"/>
    <property type="evidence" value="ECO:0007669"/>
    <property type="project" value="UniProtKB-SubCell"/>
</dbReference>
<evidence type="ECO:0000256" key="6">
    <source>
        <dbReference type="ARBA" id="ARBA00023274"/>
    </source>
</evidence>
<comment type="subcellular location">
    <subcellularLocation>
        <location evidence="1">Cytoplasm</location>
    </subcellularLocation>
</comment>
<keyword evidence="5" id="KW-0694">RNA-binding</keyword>
<dbReference type="RefSeq" id="WP_123200760.1">
    <property type="nucleotide sequence ID" value="NZ_RJMB01000006.1"/>
</dbReference>